<evidence type="ECO:0000259" key="1">
    <source>
        <dbReference type="Pfam" id="PF00364"/>
    </source>
</evidence>
<reference evidence="2 3" key="2">
    <citation type="journal article" date="2017" name="Front. Plant Sci.">
        <title>Gene Classification and Mining of Molecular Markers Useful in Red Clover (Trifolium pratense) Breeding.</title>
        <authorList>
            <person name="Istvanek J."/>
            <person name="Dluhosova J."/>
            <person name="Dluhos P."/>
            <person name="Patkova L."/>
            <person name="Nedelnik J."/>
            <person name="Repkova J."/>
        </authorList>
    </citation>
    <scope>NUCLEOTIDE SEQUENCE [LARGE SCALE GENOMIC DNA]</scope>
    <source>
        <strain evidence="3">cv. Tatra</strain>
        <tissue evidence="2">Young leaves</tissue>
    </source>
</reference>
<proteinExistence type="predicted"/>
<protein>
    <submittedName>
        <fullName evidence="2">Lipoamide acyltransferase component of branched-chain alpha-keto acid dehydrogenase mitochondrial-like</fullName>
    </submittedName>
</protein>
<dbReference type="InterPro" id="IPR011053">
    <property type="entry name" value="Single_hybrid_motif"/>
</dbReference>
<comment type="caution">
    <text evidence="2">The sequence shown here is derived from an EMBL/GenBank/DDBJ whole genome shotgun (WGS) entry which is preliminary data.</text>
</comment>
<organism evidence="2 3">
    <name type="scientific">Trifolium pratense</name>
    <name type="common">Red clover</name>
    <dbReference type="NCBI Taxonomy" id="57577"/>
    <lineage>
        <taxon>Eukaryota</taxon>
        <taxon>Viridiplantae</taxon>
        <taxon>Streptophyta</taxon>
        <taxon>Embryophyta</taxon>
        <taxon>Tracheophyta</taxon>
        <taxon>Spermatophyta</taxon>
        <taxon>Magnoliopsida</taxon>
        <taxon>eudicotyledons</taxon>
        <taxon>Gunneridae</taxon>
        <taxon>Pentapetalae</taxon>
        <taxon>rosids</taxon>
        <taxon>fabids</taxon>
        <taxon>Fabales</taxon>
        <taxon>Fabaceae</taxon>
        <taxon>Papilionoideae</taxon>
        <taxon>50 kb inversion clade</taxon>
        <taxon>NPAAA clade</taxon>
        <taxon>Hologalegina</taxon>
        <taxon>IRL clade</taxon>
        <taxon>Trifolieae</taxon>
        <taxon>Trifolium</taxon>
    </lineage>
</organism>
<dbReference type="STRING" id="57577.A0A2K3K5E0"/>
<dbReference type="CDD" id="cd06849">
    <property type="entry name" value="lipoyl_domain"/>
    <property type="match status" value="1"/>
</dbReference>
<evidence type="ECO:0000313" key="3">
    <source>
        <dbReference type="Proteomes" id="UP000236291"/>
    </source>
</evidence>
<reference evidence="2 3" key="1">
    <citation type="journal article" date="2014" name="Am. J. Bot.">
        <title>Genome assembly and annotation for red clover (Trifolium pratense; Fabaceae).</title>
        <authorList>
            <person name="Istvanek J."/>
            <person name="Jaros M."/>
            <person name="Krenek A."/>
            <person name="Repkova J."/>
        </authorList>
    </citation>
    <scope>NUCLEOTIDE SEQUENCE [LARGE SCALE GENOMIC DNA]</scope>
    <source>
        <strain evidence="3">cv. Tatra</strain>
        <tissue evidence="2">Young leaves</tissue>
    </source>
</reference>
<name>A0A2K3K5E0_TRIPR</name>
<sequence>GDYVEDFQPLCEVQSDKATIEITSRGNMIHCTLWDDHAVKMQQFPDNQDPSLAVIVILQLCKL</sequence>
<keyword evidence="2" id="KW-0808">Transferase</keyword>
<dbReference type="GO" id="GO:0016746">
    <property type="term" value="F:acyltransferase activity"/>
    <property type="evidence" value="ECO:0007669"/>
    <property type="project" value="UniProtKB-KW"/>
</dbReference>
<dbReference type="AlphaFoldDB" id="A0A2K3K5E0"/>
<dbReference type="EMBL" id="ASHM01085377">
    <property type="protein sequence ID" value="PNX61500.1"/>
    <property type="molecule type" value="Genomic_DNA"/>
</dbReference>
<dbReference type="SUPFAM" id="SSF51230">
    <property type="entry name" value="Single hybrid motif"/>
    <property type="match status" value="1"/>
</dbReference>
<dbReference type="Gene3D" id="2.40.50.100">
    <property type="match status" value="1"/>
</dbReference>
<evidence type="ECO:0000313" key="2">
    <source>
        <dbReference type="EMBL" id="PNX61500.1"/>
    </source>
</evidence>
<dbReference type="Pfam" id="PF00364">
    <property type="entry name" value="Biotin_lipoyl"/>
    <property type="match status" value="1"/>
</dbReference>
<accession>A0A2K3K5E0</accession>
<feature type="domain" description="Lipoyl-binding" evidence="1">
    <location>
        <begin position="1"/>
        <end position="25"/>
    </location>
</feature>
<gene>
    <name evidence="2" type="ORF">L195_g052484</name>
</gene>
<keyword evidence="2" id="KW-0012">Acyltransferase</keyword>
<dbReference type="Proteomes" id="UP000236291">
    <property type="component" value="Unassembled WGS sequence"/>
</dbReference>
<dbReference type="InterPro" id="IPR000089">
    <property type="entry name" value="Biotin_lipoyl"/>
</dbReference>
<feature type="non-terminal residue" evidence="2">
    <location>
        <position position="1"/>
    </location>
</feature>